<dbReference type="CDD" id="cd01562">
    <property type="entry name" value="Thr-dehyd"/>
    <property type="match status" value="1"/>
</dbReference>
<dbReference type="InterPro" id="IPR050147">
    <property type="entry name" value="Ser/Thr_Dehydratase"/>
</dbReference>
<comment type="catalytic activity">
    <reaction evidence="1">
        <text>L-threonine = 2-oxobutanoate + NH4(+)</text>
        <dbReference type="Rhea" id="RHEA:22108"/>
        <dbReference type="ChEBI" id="CHEBI:16763"/>
        <dbReference type="ChEBI" id="CHEBI:28938"/>
        <dbReference type="ChEBI" id="CHEBI:57926"/>
        <dbReference type="EC" id="4.3.1.19"/>
    </reaction>
</comment>
<proteinExistence type="inferred from homology"/>
<evidence type="ECO:0000256" key="7">
    <source>
        <dbReference type="ARBA" id="ARBA00025527"/>
    </source>
</evidence>
<evidence type="ECO:0000259" key="9">
    <source>
        <dbReference type="Pfam" id="PF00291"/>
    </source>
</evidence>
<evidence type="ECO:0000313" key="11">
    <source>
        <dbReference type="Proteomes" id="UP000031563"/>
    </source>
</evidence>
<accession>A0A0F5HLQ1</accession>
<dbReference type="FunFam" id="3.40.50.1100:FF:000005">
    <property type="entry name" value="Threonine dehydratase catabolic"/>
    <property type="match status" value="1"/>
</dbReference>
<name>A0A0F5HLQ1_BACTR</name>
<dbReference type="SUPFAM" id="SSF53686">
    <property type="entry name" value="Tryptophan synthase beta subunit-like PLP-dependent enzymes"/>
    <property type="match status" value="1"/>
</dbReference>
<comment type="function">
    <text evidence="7">Catalyzes the anaerobic formation of alpha-ketobutyrate and ammonia from threonine in a two-step reaction. The first step involved a dehydration of threonine and a production of enamine intermediates (aminocrotonate), which tautomerizes to its imine form (iminobutyrate). Both intermediates are unstable and short-lived. The second step is the nonenzymatic hydrolysis of the enamine/imine intermediates to form 2-ketobutyrate and free ammonia. In the low water environment of the cell, the second step is accelerated by RidA.</text>
</comment>
<dbReference type="GO" id="GO:0006565">
    <property type="term" value="P:L-serine catabolic process"/>
    <property type="evidence" value="ECO:0007669"/>
    <property type="project" value="TreeGrafter"/>
</dbReference>
<dbReference type="AlphaFoldDB" id="A0A0F5HLQ1"/>
<dbReference type="OrthoDB" id="9811476at2"/>
<keyword evidence="6" id="KW-0456">Lyase</keyword>
<evidence type="ECO:0000256" key="6">
    <source>
        <dbReference type="ARBA" id="ARBA00023239"/>
    </source>
</evidence>
<dbReference type="PANTHER" id="PTHR48078:SF6">
    <property type="entry name" value="L-THREONINE DEHYDRATASE CATABOLIC TDCB"/>
    <property type="match status" value="1"/>
</dbReference>
<dbReference type="GO" id="GO:0003941">
    <property type="term" value="F:L-serine ammonia-lyase activity"/>
    <property type="evidence" value="ECO:0007669"/>
    <property type="project" value="TreeGrafter"/>
</dbReference>
<comment type="caution">
    <text evidence="10">The sequence shown here is derived from an EMBL/GenBank/DDBJ whole genome shotgun (WGS) entry which is preliminary data.</text>
</comment>
<accession>A0A0F5HLV1</accession>
<dbReference type="Proteomes" id="UP000031563">
    <property type="component" value="Unassembled WGS sequence"/>
</dbReference>
<evidence type="ECO:0000256" key="8">
    <source>
        <dbReference type="ARBA" id="ARBA00031427"/>
    </source>
</evidence>
<organism evidence="10 11">
    <name type="scientific">Bacillus thermotolerans</name>
    <name type="common">Quasibacillus thermotolerans</name>
    <dbReference type="NCBI Taxonomy" id="1221996"/>
    <lineage>
        <taxon>Bacteria</taxon>
        <taxon>Bacillati</taxon>
        <taxon>Bacillota</taxon>
        <taxon>Bacilli</taxon>
        <taxon>Bacillales</taxon>
        <taxon>Bacillaceae</taxon>
        <taxon>Bacillus</taxon>
    </lineage>
</organism>
<keyword evidence="11" id="KW-1185">Reference proteome</keyword>
<dbReference type="Gene3D" id="3.40.50.1100">
    <property type="match status" value="2"/>
</dbReference>
<sequence length="334" mass="36227">MTLGDKKLEVCHVQNIWKAQTRIRSMIKPTPFIESPALAEAAGIETFLKIETVHEVRAFKVRGAANKLLSLTEEERKQGVVTFSTGNHGLAVAHVAKKLGIRTVVCISNRVPKAKVDAIRREGAEIKVIGESQDEAERYAYELEEQGMTVVKPFDDWHVIAGQGTIGLEMLQEVPDIDAVLVPLSGGGLFAGVAVALKSVNPFIKVIGVSMEGSPVMYESIQSGKPVMLKEQDTLADSLLGGIGLNNQYTFELVKNYGDDFILVTEEEIADAMGFMMEHHRMIVEGAAAVGVAALLHGKLTDAYGKVGTIITGSNVDLSVISPIIQNYLKQKRS</sequence>
<dbReference type="GO" id="GO:0004794">
    <property type="term" value="F:threonine deaminase activity"/>
    <property type="evidence" value="ECO:0007669"/>
    <property type="project" value="UniProtKB-EC"/>
</dbReference>
<evidence type="ECO:0000256" key="4">
    <source>
        <dbReference type="ARBA" id="ARBA00012096"/>
    </source>
</evidence>
<dbReference type="NCBIfam" id="NF005680">
    <property type="entry name" value="PRK07476.1"/>
    <property type="match status" value="1"/>
</dbReference>
<dbReference type="EMBL" id="JWIR02000087">
    <property type="protein sequence ID" value="KKB34266.1"/>
    <property type="molecule type" value="Genomic_DNA"/>
</dbReference>
<evidence type="ECO:0000313" key="10">
    <source>
        <dbReference type="EMBL" id="KKB34266.1"/>
    </source>
</evidence>
<protein>
    <recommendedName>
        <fullName evidence="4">threonine ammonia-lyase</fullName>
        <ecNumber evidence="4">4.3.1.19</ecNumber>
    </recommendedName>
    <alternativeName>
        <fullName evidence="8">Threonine deaminase</fullName>
    </alternativeName>
</protein>
<evidence type="ECO:0000256" key="5">
    <source>
        <dbReference type="ARBA" id="ARBA00022898"/>
    </source>
</evidence>
<keyword evidence="5" id="KW-0663">Pyridoxal phosphate</keyword>
<reference evidence="10" key="1">
    <citation type="submission" date="2015-02" db="EMBL/GenBank/DDBJ databases">
        <title>Genome Assembly of Bacillaceae bacterium MTCC 8252.</title>
        <authorList>
            <person name="Verma A."/>
            <person name="Khatri I."/>
            <person name="Mual P."/>
            <person name="Subramanian S."/>
            <person name="Krishnamurthi S."/>
        </authorList>
    </citation>
    <scope>NUCLEOTIDE SEQUENCE [LARGE SCALE GENOMIC DNA]</scope>
    <source>
        <strain evidence="10">MTCC 8252</strain>
    </source>
</reference>
<dbReference type="PANTHER" id="PTHR48078">
    <property type="entry name" value="THREONINE DEHYDRATASE, MITOCHONDRIAL-RELATED"/>
    <property type="match status" value="1"/>
</dbReference>
<comment type="similarity">
    <text evidence="3">Belongs to the serine/threonine dehydratase family.</text>
</comment>
<dbReference type="EC" id="4.3.1.19" evidence="4"/>
<evidence type="ECO:0000256" key="1">
    <source>
        <dbReference type="ARBA" id="ARBA00001274"/>
    </source>
</evidence>
<gene>
    <name evidence="10" type="ORF">QY95_04008</name>
</gene>
<evidence type="ECO:0000256" key="2">
    <source>
        <dbReference type="ARBA" id="ARBA00001933"/>
    </source>
</evidence>
<dbReference type="InterPro" id="IPR001926">
    <property type="entry name" value="TrpB-like_PALP"/>
</dbReference>
<comment type="cofactor">
    <cofactor evidence="2">
        <name>pyridoxal 5'-phosphate</name>
        <dbReference type="ChEBI" id="CHEBI:597326"/>
    </cofactor>
</comment>
<dbReference type="Pfam" id="PF00291">
    <property type="entry name" value="PALP"/>
    <property type="match status" value="1"/>
</dbReference>
<dbReference type="GO" id="GO:0009097">
    <property type="term" value="P:isoleucine biosynthetic process"/>
    <property type="evidence" value="ECO:0007669"/>
    <property type="project" value="TreeGrafter"/>
</dbReference>
<evidence type="ECO:0000256" key="3">
    <source>
        <dbReference type="ARBA" id="ARBA00010869"/>
    </source>
</evidence>
<dbReference type="STRING" id="1221996.QY95_04008"/>
<dbReference type="InterPro" id="IPR036052">
    <property type="entry name" value="TrpB-like_PALP_sf"/>
</dbReference>
<dbReference type="GO" id="GO:0006567">
    <property type="term" value="P:L-threonine catabolic process"/>
    <property type="evidence" value="ECO:0007669"/>
    <property type="project" value="TreeGrafter"/>
</dbReference>
<feature type="domain" description="Tryptophan synthase beta chain-like PALP" evidence="9">
    <location>
        <begin position="25"/>
        <end position="313"/>
    </location>
</feature>